<name>A0A1I4HR03_9BURK</name>
<organism evidence="1 2">
    <name type="scientific">Rugamonas rubra</name>
    <dbReference type="NCBI Taxonomy" id="758825"/>
    <lineage>
        <taxon>Bacteria</taxon>
        <taxon>Pseudomonadati</taxon>
        <taxon>Pseudomonadota</taxon>
        <taxon>Betaproteobacteria</taxon>
        <taxon>Burkholderiales</taxon>
        <taxon>Oxalobacteraceae</taxon>
        <taxon>Telluria group</taxon>
        <taxon>Rugamonas</taxon>
    </lineage>
</organism>
<keyword evidence="2" id="KW-1185">Reference proteome</keyword>
<dbReference type="Proteomes" id="UP000199470">
    <property type="component" value="Unassembled WGS sequence"/>
</dbReference>
<reference evidence="1 2" key="1">
    <citation type="submission" date="2016-10" db="EMBL/GenBank/DDBJ databases">
        <authorList>
            <person name="de Groot N.N."/>
        </authorList>
    </citation>
    <scope>NUCLEOTIDE SEQUENCE [LARGE SCALE GENOMIC DNA]</scope>
    <source>
        <strain evidence="1 2">ATCC 43154</strain>
    </source>
</reference>
<protein>
    <submittedName>
        <fullName evidence="1">Uncharacterized protein</fullName>
    </submittedName>
</protein>
<sequence>MLDPTGGTVDHYLSYKNHPDKAYDWENYRFASGTLNSSKKNADDTVLDPYEVGAGWFEVILPSLQMKITDIVPAAHRAKAQHTLKRLKLRDGERIIRWRQSWYDMYLAGELPLSGLRRVAPLIADAVEKKLAEEAN</sequence>
<gene>
    <name evidence="1" type="ORF">SAMN02982985_00153</name>
</gene>
<dbReference type="AlphaFoldDB" id="A0A1I4HR03"/>
<dbReference type="STRING" id="758825.SAMN02982985_00153"/>
<dbReference type="EMBL" id="FOTW01000004">
    <property type="protein sequence ID" value="SFL44197.1"/>
    <property type="molecule type" value="Genomic_DNA"/>
</dbReference>
<proteinExistence type="predicted"/>
<accession>A0A1I4HR03</accession>
<evidence type="ECO:0000313" key="1">
    <source>
        <dbReference type="EMBL" id="SFL44197.1"/>
    </source>
</evidence>
<evidence type="ECO:0000313" key="2">
    <source>
        <dbReference type="Proteomes" id="UP000199470"/>
    </source>
</evidence>